<dbReference type="OrthoDB" id="2285229at2759"/>
<dbReference type="InterPro" id="IPR012340">
    <property type="entry name" value="NA-bd_OB-fold"/>
</dbReference>
<evidence type="ECO:0000259" key="2">
    <source>
        <dbReference type="SMART" id="SM00955"/>
    </source>
</evidence>
<keyword evidence="4" id="KW-1185">Reference proteome</keyword>
<dbReference type="AlphaFoldDB" id="A0A3N4I0D0"/>
<evidence type="ECO:0000256" key="1">
    <source>
        <dbReference type="SAM" id="MobiDB-lite"/>
    </source>
</evidence>
<proteinExistence type="predicted"/>
<feature type="region of interest" description="Disordered" evidence="1">
    <location>
        <begin position="40"/>
        <end position="59"/>
    </location>
</feature>
<evidence type="ECO:0000313" key="3">
    <source>
        <dbReference type="EMBL" id="RPA78897.1"/>
    </source>
</evidence>
<dbReference type="PANTHER" id="PTHR23355:SF65">
    <property type="entry name" value="EXORIBONUCLEASE CYT-4, PUTATIVE (AFU_ORTHOLOGUE AFUA_7G01550)-RELATED"/>
    <property type="match status" value="1"/>
</dbReference>
<name>A0A3N4I0D0_ASCIM</name>
<dbReference type="SMART" id="SM00955">
    <property type="entry name" value="RNB"/>
    <property type="match status" value="1"/>
</dbReference>
<dbReference type="InterPro" id="IPR050180">
    <property type="entry name" value="RNR_Ribonuclease"/>
</dbReference>
<feature type="domain" description="RNB" evidence="2">
    <location>
        <begin position="499"/>
        <end position="859"/>
    </location>
</feature>
<dbReference type="InterPro" id="IPR001900">
    <property type="entry name" value="RNase_II/R"/>
</dbReference>
<dbReference type="EMBL" id="ML119705">
    <property type="protein sequence ID" value="RPA78897.1"/>
    <property type="molecule type" value="Genomic_DNA"/>
</dbReference>
<dbReference type="GO" id="GO:0000175">
    <property type="term" value="F:3'-5'-RNA exonuclease activity"/>
    <property type="evidence" value="ECO:0007669"/>
    <property type="project" value="TreeGrafter"/>
</dbReference>
<dbReference type="SUPFAM" id="SSF50249">
    <property type="entry name" value="Nucleic acid-binding proteins"/>
    <property type="match status" value="1"/>
</dbReference>
<dbReference type="GO" id="GO:0003723">
    <property type="term" value="F:RNA binding"/>
    <property type="evidence" value="ECO:0007669"/>
    <property type="project" value="InterPro"/>
</dbReference>
<dbReference type="PANTHER" id="PTHR23355">
    <property type="entry name" value="RIBONUCLEASE"/>
    <property type="match status" value="1"/>
</dbReference>
<dbReference type="GO" id="GO:0000932">
    <property type="term" value="C:P-body"/>
    <property type="evidence" value="ECO:0007669"/>
    <property type="project" value="TreeGrafter"/>
</dbReference>
<sequence length="1028" mass="116139">MLRSFSNPGTLQHIPRIPATAVAPLQALLRLRPTRRPALQSSKLPLITPPRQPSRNIHFASDSPTAAHLTLDGHNHASSFRRRLAKQEKSLRDVETSKLLAGGKVKLSGDIIESIERLVDTDDYNTSILDHLEEGHVVEVRIEDSSTAFNYGIVLNKETFLKDKTFCVLLPQGRVYKLNKAQLRWSTQISLVSEEEVTRLWNAIQHLQGEFSDVKPKIIPQNLHGEIQMDVNMMDKAQTTRIVELAQRVPEIYKAFARKDKHTVVTFIKAAQALKLEPTVETVIAIRRLVLENSKLFRTEGNTFRYTSTFWTRPEKQVELFERLAPEVRDLRRIMLDGKNAKKLGGRTYQVFESFIRKCQQLIDESRAAQEHAKAGQPIQTEIKPELKFTPQEMYFVELVKASCDYGNFQVMQEEMLALWIVDQTKRYTKYADGWLHKFLSEIGLGTPWGKALGEEFNLPGLGWAETRPKIMAIEEQILKDPQAAWESLGLKDSMEGFRKDWGETVAYAFDDVETVDVDDALSLEHINDKEAWVHVHVANPTAFVPKDSELFKIAKLNDDKGYFPETVAFMLPPSFAPKFFGLETGQKRPVITFSGRYNKETGELLESKVQHGTINHVKRISYQDGNAAAGLVEPSSERLTILPKITTPEPSTPKPSSTVTPEEVKVILELRTLADKVEKATNSNNIYEFVSNTGKLNVSVDDGAHKSLLTPPSPLPPTTPILYSGTPSVSLWYWSPSLTVDSTQRLVQTFMQQAGRIAATFCATRSLPAPYRISKHPSPDPHSQATYLSLVHKARANSLTIQDIFLDDAAYLLPLEYSDTPALNRLMNLPHGYLKVTSPLRRFKDMITHYQIESYLRSVAAHPPHPMLQELTFTYDELRAYLEESKAKTQKQKLFSTVCAAQWRMYALSRALREGLGAFSAKDGPVKVYGIVADQVIRDHSPEPFRVNWCMLDVPVRFHARKEHEGLKLQPGDLVEGTVRVEGMGEWGVEAELERVVVNGATRARGEVEKEGRRLVRGFLEARGAFC</sequence>
<dbReference type="Pfam" id="PF00773">
    <property type="entry name" value="RNB"/>
    <property type="match status" value="1"/>
</dbReference>
<evidence type="ECO:0000313" key="4">
    <source>
        <dbReference type="Proteomes" id="UP000275078"/>
    </source>
</evidence>
<organism evidence="3 4">
    <name type="scientific">Ascobolus immersus RN42</name>
    <dbReference type="NCBI Taxonomy" id="1160509"/>
    <lineage>
        <taxon>Eukaryota</taxon>
        <taxon>Fungi</taxon>
        <taxon>Dikarya</taxon>
        <taxon>Ascomycota</taxon>
        <taxon>Pezizomycotina</taxon>
        <taxon>Pezizomycetes</taxon>
        <taxon>Pezizales</taxon>
        <taxon>Ascobolaceae</taxon>
        <taxon>Ascobolus</taxon>
    </lineage>
</organism>
<dbReference type="GO" id="GO:0006402">
    <property type="term" value="P:mRNA catabolic process"/>
    <property type="evidence" value="ECO:0007669"/>
    <property type="project" value="TreeGrafter"/>
</dbReference>
<gene>
    <name evidence="3" type="ORF">BJ508DRAFT_363526</name>
</gene>
<reference evidence="3 4" key="1">
    <citation type="journal article" date="2018" name="Nat. Ecol. Evol.">
        <title>Pezizomycetes genomes reveal the molecular basis of ectomycorrhizal truffle lifestyle.</title>
        <authorList>
            <person name="Murat C."/>
            <person name="Payen T."/>
            <person name="Noel B."/>
            <person name="Kuo A."/>
            <person name="Morin E."/>
            <person name="Chen J."/>
            <person name="Kohler A."/>
            <person name="Krizsan K."/>
            <person name="Balestrini R."/>
            <person name="Da Silva C."/>
            <person name="Montanini B."/>
            <person name="Hainaut M."/>
            <person name="Levati E."/>
            <person name="Barry K.W."/>
            <person name="Belfiori B."/>
            <person name="Cichocki N."/>
            <person name="Clum A."/>
            <person name="Dockter R.B."/>
            <person name="Fauchery L."/>
            <person name="Guy J."/>
            <person name="Iotti M."/>
            <person name="Le Tacon F."/>
            <person name="Lindquist E.A."/>
            <person name="Lipzen A."/>
            <person name="Malagnac F."/>
            <person name="Mello A."/>
            <person name="Molinier V."/>
            <person name="Miyauchi S."/>
            <person name="Poulain J."/>
            <person name="Riccioni C."/>
            <person name="Rubini A."/>
            <person name="Sitrit Y."/>
            <person name="Splivallo R."/>
            <person name="Traeger S."/>
            <person name="Wang M."/>
            <person name="Zifcakova L."/>
            <person name="Wipf D."/>
            <person name="Zambonelli A."/>
            <person name="Paolocci F."/>
            <person name="Nowrousian M."/>
            <person name="Ottonello S."/>
            <person name="Baldrian P."/>
            <person name="Spatafora J.W."/>
            <person name="Henrissat B."/>
            <person name="Nagy L.G."/>
            <person name="Aury J.M."/>
            <person name="Wincker P."/>
            <person name="Grigoriev I.V."/>
            <person name="Bonfante P."/>
            <person name="Martin F.M."/>
        </authorList>
    </citation>
    <scope>NUCLEOTIDE SEQUENCE [LARGE SCALE GENOMIC DNA]</scope>
    <source>
        <strain evidence="3 4">RN42</strain>
    </source>
</reference>
<dbReference type="STRING" id="1160509.A0A3N4I0D0"/>
<dbReference type="Proteomes" id="UP000275078">
    <property type="component" value="Unassembled WGS sequence"/>
</dbReference>
<accession>A0A3N4I0D0</accession>
<protein>
    <submittedName>
        <fullName evidence="3">RNB-domain-containing protein</fullName>
    </submittedName>
</protein>